<dbReference type="STRING" id="357809.Cphy_1305"/>
<dbReference type="Pfam" id="PF12746">
    <property type="entry name" value="GNAT_acetyltran"/>
    <property type="match status" value="1"/>
</dbReference>
<evidence type="ECO:0000313" key="3">
    <source>
        <dbReference type="Proteomes" id="UP000000370"/>
    </source>
</evidence>
<dbReference type="Proteomes" id="UP000000370">
    <property type="component" value="Chromosome"/>
</dbReference>
<dbReference type="Gene3D" id="3.40.630.30">
    <property type="match status" value="1"/>
</dbReference>
<dbReference type="EMBL" id="CP000885">
    <property type="protein sequence ID" value="ABX41682.1"/>
    <property type="molecule type" value="Genomic_DNA"/>
</dbReference>
<dbReference type="SUPFAM" id="SSF55729">
    <property type="entry name" value="Acyl-CoA N-acyltransferases (Nat)"/>
    <property type="match status" value="1"/>
</dbReference>
<feature type="domain" description="N-acetyltransferase" evidence="1">
    <location>
        <begin position="134"/>
        <end position="259"/>
    </location>
</feature>
<accession>A9KNT1</accession>
<dbReference type="KEGG" id="cpy:Cphy_1305"/>
<dbReference type="eggNOG" id="COG1670">
    <property type="taxonomic scope" value="Bacteria"/>
</dbReference>
<dbReference type="PANTHER" id="PTHR31143">
    <property type="match status" value="1"/>
</dbReference>
<keyword evidence="3" id="KW-1185">Reference proteome</keyword>
<dbReference type="Gene3D" id="3.40.630.110">
    <property type="entry name" value="GNAT acetyltransferase-like"/>
    <property type="match status" value="1"/>
</dbReference>
<sequence>MYQLEEKDINLIRPFYEKSTDSTIYACLDGYMGKAFVDDKESTQHTIILQGDFVFPSNLGAFHEETAGRMIEDLLTYKDKYNMLIVPQTTEWKKFFKDSDKFSTITRYHLQSPSFEQFDPLKLEEYCNGLSKEFTFRRIDETLYEKVMSEDWSRDFCSNFSSVDDFLQHGIGILVMKGEEICCGASSYTAYRKGIEIEIVTEKDYRNLGLATACGAKLIQTCINEGKLPHWDAANETSVRLAMRLGYDYVGPYDTYCFK</sequence>
<evidence type="ECO:0000259" key="1">
    <source>
        <dbReference type="PROSITE" id="PS51186"/>
    </source>
</evidence>
<dbReference type="InterPro" id="IPR000182">
    <property type="entry name" value="GNAT_dom"/>
</dbReference>
<dbReference type="PROSITE" id="PS51186">
    <property type="entry name" value="GNAT"/>
    <property type="match status" value="1"/>
</dbReference>
<evidence type="ECO:0000313" key="2">
    <source>
        <dbReference type="EMBL" id="ABX41682.1"/>
    </source>
</evidence>
<dbReference type="HOGENOM" id="CLU_074296_2_0_9"/>
<dbReference type="GO" id="GO:0016747">
    <property type="term" value="F:acyltransferase activity, transferring groups other than amino-acyl groups"/>
    <property type="evidence" value="ECO:0007669"/>
    <property type="project" value="InterPro"/>
</dbReference>
<dbReference type="OrthoDB" id="7054616at2"/>
<dbReference type="RefSeq" id="WP_012199336.1">
    <property type="nucleotide sequence ID" value="NC_010001.1"/>
</dbReference>
<protein>
    <recommendedName>
        <fullName evidence="1">N-acetyltransferase domain-containing protein</fullName>
    </recommendedName>
</protein>
<dbReference type="PANTHER" id="PTHR31143:SF2">
    <property type="entry name" value="FR47-LIKE DOMAIN-CONTAINING PROTEIN-RELATED"/>
    <property type="match status" value="1"/>
</dbReference>
<dbReference type="InterPro" id="IPR042573">
    <property type="entry name" value="GNAT_acetyltra_N"/>
</dbReference>
<name>A9KNT1_LACP7</name>
<dbReference type="AlphaFoldDB" id="A9KNT1"/>
<dbReference type="InterPro" id="IPR016181">
    <property type="entry name" value="Acyl_CoA_acyltransferase"/>
</dbReference>
<dbReference type="InterPro" id="IPR027365">
    <property type="entry name" value="GNAT_acetyltra_YdfB-like"/>
</dbReference>
<proteinExistence type="predicted"/>
<organism evidence="2 3">
    <name type="scientific">Lachnoclostridium phytofermentans (strain ATCC 700394 / DSM 18823 / ISDg)</name>
    <name type="common">Clostridium phytofermentans</name>
    <dbReference type="NCBI Taxonomy" id="357809"/>
    <lineage>
        <taxon>Bacteria</taxon>
        <taxon>Bacillati</taxon>
        <taxon>Bacillota</taxon>
        <taxon>Clostridia</taxon>
        <taxon>Lachnospirales</taxon>
        <taxon>Lachnospiraceae</taxon>
    </lineage>
</organism>
<gene>
    <name evidence="2" type="ordered locus">Cphy_1305</name>
</gene>
<reference evidence="3" key="1">
    <citation type="submission" date="2007-11" db="EMBL/GenBank/DDBJ databases">
        <title>Complete genome sequence of Clostridium phytofermentans ISDg.</title>
        <authorList>
            <person name="Leschine S.B."/>
            <person name="Warnick T.A."/>
            <person name="Blanchard J.L."/>
            <person name="Schnell D.J."/>
            <person name="Petit E.L."/>
            <person name="LaTouf W.G."/>
            <person name="Copeland A."/>
            <person name="Lucas S."/>
            <person name="Lapidus A."/>
            <person name="Barry K."/>
            <person name="Glavina del Rio T."/>
            <person name="Dalin E."/>
            <person name="Tice H."/>
            <person name="Pitluck S."/>
            <person name="Kiss H."/>
            <person name="Brettin T."/>
            <person name="Bruce D."/>
            <person name="Detter J.C."/>
            <person name="Han C."/>
            <person name="Kuske C."/>
            <person name="Schmutz J."/>
            <person name="Larimer F."/>
            <person name="Land M."/>
            <person name="Hauser L."/>
            <person name="Kyrpides N."/>
            <person name="Kim E.A."/>
            <person name="Richardson P."/>
        </authorList>
    </citation>
    <scope>NUCLEOTIDE SEQUENCE [LARGE SCALE GENOMIC DNA]</scope>
    <source>
        <strain evidence="3">ATCC 700394 / DSM 18823 / ISDg</strain>
    </source>
</reference>